<gene>
    <name evidence="1" type="ORF">B0A52_10329</name>
</gene>
<dbReference type="OrthoDB" id="4503250at2759"/>
<evidence type="ECO:0000313" key="2">
    <source>
        <dbReference type="Proteomes" id="UP000288859"/>
    </source>
</evidence>
<dbReference type="AlphaFoldDB" id="A0A438MRV0"/>
<protein>
    <submittedName>
        <fullName evidence="1">Uncharacterized protein</fullName>
    </submittedName>
</protein>
<organism evidence="1 2">
    <name type="scientific">Exophiala mesophila</name>
    <name type="common">Black yeast-like fungus</name>
    <dbReference type="NCBI Taxonomy" id="212818"/>
    <lineage>
        <taxon>Eukaryota</taxon>
        <taxon>Fungi</taxon>
        <taxon>Dikarya</taxon>
        <taxon>Ascomycota</taxon>
        <taxon>Pezizomycotina</taxon>
        <taxon>Eurotiomycetes</taxon>
        <taxon>Chaetothyriomycetidae</taxon>
        <taxon>Chaetothyriales</taxon>
        <taxon>Herpotrichiellaceae</taxon>
        <taxon>Exophiala</taxon>
    </lineage>
</organism>
<proteinExistence type="predicted"/>
<comment type="caution">
    <text evidence="1">The sequence shown here is derived from an EMBL/GenBank/DDBJ whole genome shotgun (WGS) entry which is preliminary data.</text>
</comment>
<evidence type="ECO:0000313" key="1">
    <source>
        <dbReference type="EMBL" id="RVX65813.1"/>
    </source>
</evidence>
<accession>A0A438MRV0</accession>
<dbReference type="EMBL" id="NAJM01000078">
    <property type="protein sequence ID" value="RVX65813.1"/>
    <property type="molecule type" value="Genomic_DNA"/>
</dbReference>
<sequence>MATTPLYTHRSIIHLYITIPDLQPVTFIDPNPAFNGHRFCEKGGDTEVTEPDSSRIDTWFFLSGWPDNAPLNAATASGNEVQELDELHAGNLTALSDPNTCSTSNTGNND</sequence>
<reference evidence="1 2" key="1">
    <citation type="submission" date="2017-03" db="EMBL/GenBank/DDBJ databases">
        <title>Genomes of endolithic fungi from Antarctica.</title>
        <authorList>
            <person name="Coleine C."/>
            <person name="Masonjones S."/>
            <person name="Stajich J.E."/>
        </authorList>
    </citation>
    <scope>NUCLEOTIDE SEQUENCE [LARGE SCALE GENOMIC DNA]</scope>
    <source>
        <strain evidence="1 2">CCFEE 6314</strain>
    </source>
</reference>
<name>A0A438MRV0_EXOME</name>
<dbReference type="Proteomes" id="UP000288859">
    <property type="component" value="Unassembled WGS sequence"/>
</dbReference>